<feature type="region of interest" description="Disordered" evidence="1">
    <location>
        <begin position="34"/>
        <end position="59"/>
    </location>
</feature>
<protein>
    <submittedName>
        <fullName evidence="2">Uncharacterized protein</fullName>
    </submittedName>
</protein>
<evidence type="ECO:0000313" key="3">
    <source>
        <dbReference type="Proteomes" id="UP001281761"/>
    </source>
</evidence>
<dbReference type="EMBL" id="JARBJD010000245">
    <property type="protein sequence ID" value="KAK2945865.1"/>
    <property type="molecule type" value="Genomic_DNA"/>
</dbReference>
<reference evidence="2 3" key="1">
    <citation type="journal article" date="2022" name="bioRxiv">
        <title>Genomics of Preaxostyla Flagellates Illuminates Evolutionary Transitions and the Path Towards Mitochondrial Loss.</title>
        <authorList>
            <person name="Novak L.V.F."/>
            <person name="Treitli S.C."/>
            <person name="Pyrih J."/>
            <person name="Halakuc P."/>
            <person name="Pipaliya S.V."/>
            <person name="Vacek V."/>
            <person name="Brzon O."/>
            <person name="Soukal P."/>
            <person name="Eme L."/>
            <person name="Dacks J.B."/>
            <person name="Karnkowska A."/>
            <person name="Elias M."/>
            <person name="Hampl V."/>
        </authorList>
    </citation>
    <scope>NUCLEOTIDE SEQUENCE [LARGE SCALE GENOMIC DNA]</scope>
    <source>
        <strain evidence="2">NAU3</strain>
        <tissue evidence="2">Gut</tissue>
    </source>
</reference>
<gene>
    <name evidence="2" type="ORF">BLNAU_19233</name>
</gene>
<name>A0ABQ9X6B3_9EUKA</name>
<evidence type="ECO:0000256" key="1">
    <source>
        <dbReference type="SAM" id="MobiDB-lite"/>
    </source>
</evidence>
<organism evidence="2 3">
    <name type="scientific">Blattamonas nauphoetae</name>
    <dbReference type="NCBI Taxonomy" id="2049346"/>
    <lineage>
        <taxon>Eukaryota</taxon>
        <taxon>Metamonada</taxon>
        <taxon>Preaxostyla</taxon>
        <taxon>Oxymonadida</taxon>
        <taxon>Blattamonas</taxon>
    </lineage>
</organism>
<evidence type="ECO:0000313" key="2">
    <source>
        <dbReference type="EMBL" id="KAK2945865.1"/>
    </source>
</evidence>
<proteinExistence type="predicted"/>
<keyword evidence="3" id="KW-1185">Reference proteome</keyword>
<dbReference type="Proteomes" id="UP001281761">
    <property type="component" value="Unassembled WGS sequence"/>
</dbReference>
<sequence length="260" mass="28779">MFTNEQPISDDEILPTSSSRFRVVRVSDRPIPSFPKIRAESNEQPAIDTETEPSVDGNADVSTTPANFPFSFKIKQFFSTTDDSGFDSSNVDGEITIALDHAEISILLSDIVSMLQSDQSSNPHFRAIAPLSVPSIEGLAFVSLFPHHNIPPHIPKHWSANVLTNHRSGRLLMTSELFGQNGDLTHSGFSCPHSWNLSNISSLLAILQCDDEDIIVDTLRTLQKVASVDQMTVSMIGVDFCLHCVVSHTHLDLWSRFLFC</sequence>
<accession>A0ABQ9X6B3</accession>
<comment type="caution">
    <text evidence="2">The sequence shown here is derived from an EMBL/GenBank/DDBJ whole genome shotgun (WGS) entry which is preliminary data.</text>
</comment>